<evidence type="ECO:0000256" key="1">
    <source>
        <dbReference type="SAM" id="Phobius"/>
    </source>
</evidence>
<reference evidence="2 3" key="1">
    <citation type="submission" date="2018-09" db="EMBL/GenBank/DDBJ databases">
        <title>Genome Sequence of Paenibacillus lautus Strain E7593-69, Azo Dye-Degrading Bacteria, Isolated from Commercial Tattoo Inks.</title>
        <authorList>
            <person name="Nho S.W."/>
            <person name="Kim S.-J."/>
            <person name="Kweon O."/>
            <person name="Cerniglia C.E."/>
        </authorList>
    </citation>
    <scope>NUCLEOTIDE SEQUENCE [LARGE SCALE GENOMIC DNA]</scope>
    <source>
        <strain evidence="2 3">E7593-69</strain>
    </source>
</reference>
<organism evidence="2 3">
    <name type="scientific">Paenibacillus lautus</name>
    <name type="common">Bacillus lautus</name>
    <dbReference type="NCBI Taxonomy" id="1401"/>
    <lineage>
        <taxon>Bacteria</taxon>
        <taxon>Bacillati</taxon>
        <taxon>Bacillota</taxon>
        <taxon>Bacilli</taxon>
        <taxon>Bacillales</taxon>
        <taxon>Paenibacillaceae</taxon>
        <taxon>Paenibacillus</taxon>
    </lineage>
</organism>
<feature type="transmembrane region" description="Helical" evidence="1">
    <location>
        <begin position="217"/>
        <end position="238"/>
    </location>
</feature>
<dbReference type="AlphaFoldDB" id="A0A385THT6"/>
<name>A0A385THT6_PAELA</name>
<feature type="transmembrane region" description="Helical" evidence="1">
    <location>
        <begin position="86"/>
        <end position="108"/>
    </location>
</feature>
<feature type="transmembrane region" description="Helical" evidence="1">
    <location>
        <begin position="21"/>
        <end position="42"/>
    </location>
</feature>
<accession>A0A385THT6</accession>
<sequence>MLVFRMTYFSLLRLIREPIGQLLLLGLPLVVITVLGVVIGPYEGMNGVPPLDLMAVTTIMGVQFFGGTYLMSYLDVDLLKTRKWRIYSLPINVAVYSSSLILACTLFSTLQGLVLVLFTTWVFGIAWGSLGWVLLVFIIYSFFAQSVHLLLTLSIHSIKLAERGSEVLGIGFIILTGLMFPLPDHRFFEFMSSYGNPVSLGKMAVLEMLVDGGQGKAYLSILLLLALTVICIMISAWLGRRKLA</sequence>
<evidence type="ECO:0000313" key="3">
    <source>
        <dbReference type="Proteomes" id="UP000266552"/>
    </source>
</evidence>
<gene>
    <name evidence="2" type="ORF">D5F53_07995</name>
</gene>
<protein>
    <submittedName>
        <fullName evidence="2">ABC transporter</fullName>
    </submittedName>
</protein>
<dbReference type="RefSeq" id="WP_119847251.1">
    <property type="nucleotide sequence ID" value="NZ_CP032412.1"/>
</dbReference>
<feature type="transmembrane region" description="Helical" evidence="1">
    <location>
        <begin position="54"/>
        <end position="74"/>
    </location>
</feature>
<proteinExistence type="predicted"/>
<feature type="transmembrane region" description="Helical" evidence="1">
    <location>
        <begin position="164"/>
        <end position="182"/>
    </location>
</feature>
<feature type="transmembrane region" description="Helical" evidence="1">
    <location>
        <begin position="114"/>
        <end position="143"/>
    </location>
</feature>
<evidence type="ECO:0000313" key="2">
    <source>
        <dbReference type="EMBL" id="AYB43229.1"/>
    </source>
</evidence>
<dbReference type="Proteomes" id="UP000266552">
    <property type="component" value="Chromosome"/>
</dbReference>
<dbReference type="EMBL" id="CP032412">
    <property type="protein sequence ID" value="AYB43229.1"/>
    <property type="molecule type" value="Genomic_DNA"/>
</dbReference>
<keyword evidence="1" id="KW-0812">Transmembrane</keyword>
<keyword evidence="1" id="KW-0472">Membrane</keyword>
<keyword evidence="1" id="KW-1133">Transmembrane helix</keyword>
<keyword evidence="3" id="KW-1185">Reference proteome</keyword>
<dbReference type="KEGG" id="plw:D5F53_07995"/>